<proteinExistence type="predicted"/>
<dbReference type="AlphaFoldDB" id="A0A0B6Z7F1"/>
<accession>A0A0B6Z7F1</accession>
<evidence type="ECO:0000313" key="2">
    <source>
        <dbReference type="EMBL" id="CEK64519.1"/>
    </source>
</evidence>
<evidence type="ECO:0000256" key="1">
    <source>
        <dbReference type="SAM" id="MobiDB-lite"/>
    </source>
</evidence>
<sequence length="79" mass="8984">KKSEHLTDRDGNKTIESRRSSRRPVLLLQESNEVHSSPPKLRRVRNKKVDSENNFIMINKIQEAEAGAEDKMEAKPASG</sequence>
<protein>
    <submittedName>
        <fullName evidence="2">Uncharacterized protein</fullName>
    </submittedName>
</protein>
<feature type="region of interest" description="Disordered" evidence="1">
    <location>
        <begin position="1"/>
        <end position="43"/>
    </location>
</feature>
<feature type="compositionally biased region" description="Basic and acidic residues" evidence="1">
    <location>
        <begin position="1"/>
        <end position="19"/>
    </location>
</feature>
<feature type="non-terminal residue" evidence="2">
    <location>
        <position position="79"/>
    </location>
</feature>
<gene>
    <name evidence="2" type="primary">ORF52017</name>
</gene>
<reference evidence="2" key="1">
    <citation type="submission" date="2014-12" db="EMBL/GenBank/DDBJ databases">
        <title>Insight into the proteome of Arion vulgaris.</title>
        <authorList>
            <person name="Aradska J."/>
            <person name="Bulat T."/>
            <person name="Smidak R."/>
            <person name="Sarate P."/>
            <person name="Gangsoo J."/>
            <person name="Sialana F."/>
            <person name="Bilban M."/>
            <person name="Lubec G."/>
        </authorList>
    </citation>
    <scope>NUCLEOTIDE SEQUENCE</scope>
    <source>
        <tissue evidence="2">Skin</tissue>
    </source>
</reference>
<dbReference type="EMBL" id="HACG01017654">
    <property type="protein sequence ID" value="CEK64519.1"/>
    <property type="molecule type" value="Transcribed_RNA"/>
</dbReference>
<organism evidence="2">
    <name type="scientific">Arion vulgaris</name>
    <dbReference type="NCBI Taxonomy" id="1028688"/>
    <lineage>
        <taxon>Eukaryota</taxon>
        <taxon>Metazoa</taxon>
        <taxon>Spiralia</taxon>
        <taxon>Lophotrochozoa</taxon>
        <taxon>Mollusca</taxon>
        <taxon>Gastropoda</taxon>
        <taxon>Heterobranchia</taxon>
        <taxon>Euthyneura</taxon>
        <taxon>Panpulmonata</taxon>
        <taxon>Eupulmonata</taxon>
        <taxon>Stylommatophora</taxon>
        <taxon>Helicina</taxon>
        <taxon>Arionoidea</taxon>
        <taxon>Arionidae</taxon>
        <taxon>Arion</taxon>
    </lineage>
</organism>
<feature type="non-terminal residue" evidence="2">
    <location>
        <position position="1"/>
    </location>
</feature>
<name>A0A0B6Z7F1_9EUPU</name>